<evidence type="ECO:0000256" key="9">
    <source>
        <dbReference type="PIRSR" id="PIRSR001174-2"/>
    </source>
</evidence>
<protein>
    <recommendedName>
        <fullName evidence="7">Lon protease</fullName>
        <ecNumber evidence="7">3.4.21.53</ecNumber>
    </recommendedName>
</protein>
<dbReference type="Gene3D" id="1.20.5.5270">
    <property type="match status" value="1"/>
</dbReference>
<dbReference type="PROSITE" id="PS51786">
    <property type="entry name" value="LON_PROTEOLYTIC"/>
    <property type="match status" value="1"/>
</dbReference>
<dbReference type="SMART" id="SM00464">
    <property type="entry name" value="LON"/>
    <property type="match status" value="1"/>
</dbReference>
<evidence type="ECO:0000256" key="10">
    <source>
        <dbReference type="PROSITE-ProRule" id="PRU01122"/>
    </source>
</evidence>
<feature type="active site" evidence="8 10">
    <location>
        <position position="760"/>
    </location>
</feature>
<feature type="active site" evidence="8 10">
    <location>
        <position position="717"/>
    </location>
</feature>
<organism evidence="14">
    <name type="scientific">uncultured Sulfurovum sp</name>
    <dbReference type="NCBI Taxonomy" id="269237"/>
    <lineage>
        <taxon>Bacteria</taxon>
        <taxon>Pseudomonadati</taxon>
        <taxon>Campylobacterota</taxon>
        <taxon>Epsilonproteobacteria</taxon>
        <taxon>Campylobacterales</taxon>
        <taxon>Sulfurovaceae</taxon>
        <taxon>Sulfurovum</taxon>
        <taxon>environmental samples</taxon>
    </lineage>
</organism>
<dbReference type="GO" id="GO:0005524">
    <property type="term" value="F:ATP binding"/>
    <property type="evidence" value="ECO:0007669"/>
    <property type="project" value="UniProtKB-KW"/>
</dbReference>
<keyword evidence="3 7" id="KW-0378">Hydrolase</keyword>
<evidence type="ECO:0000259" key="13">
    <source>
        <dbReference type="PROSITE" id="PS51787"/>
    </source>
</evidence>
<dbReference type="EC" id="3.4.21.53" evidence="7"/>
<keyword evidence="2 7" id="KW-0547">Nucleotide-binding</keyword>
<dbReference type="Pfam" id="PF02190">
    <property type="entry name" value="LON_substr_bdg"/>
    <property type="match status" value="1"/>
</dbReference>
<keyword evidence="1 7" id="KW-0645">Protease</keyword>
<dbReference type="GO" id="GO:0004252">
    <property type="term" value="F:serine-type endopeptidase activity"/>
    <property type="evidence" value="ECO:0007669"/>
    <property type="project" value="UniProtKB-UniRule"/>
</dbReference>
<dbReference type="PANTHER" id="PTHR43718">
    <property type="entry name" value="LON PROTEASE"/>
    <property type="match status" value="1"/>
</dbReference>
<dbReference type="InterPro" id="IPR003593">
    <property type="entry name" value="AAA+_ATPase"/>
</dbReference>
<dbReference type="Gene3D" id="3.40.50.300">
    <property type="entry name" value="P-loop containing nucleotide triphosphate hydrolases"/>
    <property type="match status" value="1"/>
</dbReference>
<proteinExistence type="inferred from homology"/>
<dbReference type="Gene3D" id="1.20.58.1480">
    <property type="match status" value="1"/>
</dbReference>
<dbReference type="GO" id="GO:0016887">
    <property type="term" value="F:ATP hydrolysis activity"/>
    <property type="evidence" value="ECO:0007669"/>
    <property type="project" value="InterPro"/>
</dbReference>
<dbReference type="PANTHER" id="PTHR43718:SF2">
    <property type="entry name" value="LON PROTEASE HOMOLOG, MITOCHONDRIAL"/>
    <property type="match status" value="1"/>
</dbReference>
<dbReference type="InterPro" id="IPR027065">
    <property type="entry name" value="Lon_Prtase"/>
</dbReference>
<dbReference type="SMART" id="SM00382">
    <property type="entry name" value="AAA"/>
    <property type="match status" value="1"/>
</dbReference>
<evidence type="ECO:0000256" key="2">
    <source>
        <dbReference type="ARBA" id="ARBA00022741"/>
    </source>
</evidence>
<dbReference type="AlphaFoldDB" id="A0A6S6TU23"/>
<comment type="subcellular location">
    <subcellularLocation>
        <location evidence="7">Cytoplasm</location>
    </subcellularLocation>
</comment>
<dbReference type="InterPro" id="IPR046336">
    <property type="entry name" value="Lon_prtase_N_sf"/>
</dbReference>
<dbReference type="GO" id="GO:0006515">
    <property type="term" value="P:protein quality control for misfolded or incompletely synthesized proteins"/>
    <property type="evidence" value="ECO:0007669"/>
    <property type="project" value="TreeGrafter"/>
</dbReference>
<sequence>MQLSNYEPFPTQVPIVIEDNLFLYPFMISPIFLTKKEDIEAATYAMEKNSLILLITTKEGFEGSREEEEVHKIGVIGSIMRKVNIPDGRVKILFQGMARGELIGTLDTVNVDEVSFQSAMVHLLENKNFDQLKVSALIGVLNEKIKLLSKVNNSIPVDLLKTISETDDPYRIVDLVSSLLKLSKTEAYEVYANADIEKRLLQVIDIIASEMESARVEKEIRSKVHTKIEQTNKEYFLKEQIKEINKELGVDAQREEELEEFRTKLEHIKSHVEEETFKEIEKQVERFARMHPDSADAAQIQTYLEWVFELPFGALTSKSLQVTEVQEALDADHFSLEKPKERIVEFFSVRQLAQKREIELDGSAGTILCFSGPPGVGKTSLANSIAKALNRPLVRIALGGLEDVTELRGHRRTYVGAMPGRLVQGLITAKSMDPVIVLDEIDKVGRTHRGDPTAVLLEILDPEQNREYRDHYLNFDIDLSKAIFIATANDVGQIPVALRDRMEFIEVSSYTPNEKLEIAKQYLIPQELKKHALNKEEFEITDKALKLLIDEYTREPGVRGLRRKVAGVMRKVATKLLLNEDEERIRIKIKDLSAFADKKVFEISAIDTKPLLGVVNGLAWTAVGGDVLKIEVIKLRGKGAIKLTGSLGEVMKESAHIAFSVVKILVDSGMLAINKELIPLNTTENEKRQDIDVSQIYKRFDLHIHVPEGATPKDGPSAGITMAVAIASILSGKKVDNKVAMTGELTLTGKVLPIGGLKEKLIAAYKAGVTKALIPDKNYERDLDEIPDEVKNNMKIIGVSVIDEVLAEALI</sequence>
<dbReference type="InterPro" id="IPR014721">
    <property type="entry name" value="Ribsml_uS5_D2-typ_fold_subgr"/>
</dbReference>
<name>A0A6S6TU23_9BACT</name>
<dbReference type="InterPro" id="IPR008268">
    <property type="entry name" value="Peptidase_S16_AS"/>
</dbReference>
<evidence type="ECO:0000256" key="8">
    <source>
        <dbReference type="PIRSR" id="PIRSR001174-1"/>
    </source>
</evidence>
<dbReference type="PROSITE" id="PS01046">
    <property type="entry name" value="LON_SER"/>
    <property type="match status" value="1"/>
</dbReference>
<evidence type="ECO:0000256" key="4">
    <source>
        <dbReference type="ARBA" id="ARBA00022825"/>
    </source>
</evidence>
<dbReference type="NCBIfam" id="TIGR00763">
    <property type="entry name" value="lon"/>
    <property type="match status" value="1"/>
</dbReference>
<dbReference type="InterPro" id="IPR003959">
    <property type="entry name" value="ATPase_AAA_core"/>
</dbReference>
<dbReference type="InterPro" id="IPR004815">
    <property type="entry name" value="Lon_bac/euk-typ"/>
</dbReference>
<feature type="domain" description="Lon N-terminal" evidence="13">
    <location>
        <begin position="13"/>
        <end position="211"/>
    </location>
</feature>
<dbReference type="InterPro" id="IPR015947">
    <property type="entry name" value="PUA-like_sf"/>
</dbReference>
<accession>A0A6S6TU23</accession>
<feature type="domain" description="Lon proteolytic" evidence="12">
    <location>
        <begin position="609"/>
        <end position="811"/>
    </location>
</feature>
<dbReference type="Gene3D" id="1.10.8.60">
    <property type="match status" value="1"/>
</dbReference>
<keyword evidence="5 7" id="KW-0067">ATP-binding</keyword>
<dbReference type="FunFam" id="3.40.50.300:FF:000021">
    <property type="entry name" value="Lon protease homolog"/>
    <property type="match status" value="1"/>
</dbReference>
<dbReference type="PIRSF" id="PIRSF001174">
    <property type="entry name" value="Lon_proteas"/>
    <property type="match status" value="1"/>
</dbReference>
<comment type="similarity">
    <text evidence="7 10 11">Belongs to the peptidase S16 family.</text>
</comment>
<dbReference type="SUPFAM" id="SSF52540">
    <property type="entry name" value="P-loop containing nucleoside triphosphate hydrolases"/>
    <property type="match status" value="1"/>
</dbReference>
<evidence type="ECO:0000256" key="5">
    <source>
        <dbReference type="ARBA" id="ARBA00022840"/>
    </source>
</evidence>
<evidence type="ECO:0000256" key="6">
    <source>
        <dbReference type="ARBA" id="ARBA00050665"/>
    </source>
</evidence>
<comment type="catalytic activity">
    <reaction evidence="6 7 10">
        <text>Hydrolysis of proteins in presence of ATP.</text>
        <dbReference type="EC" id="3.4.21.53"/>
    </reaction>
</comment>
<feature type="binding site" evidence="9">
    <location>
        <begin position="372"/>
        <end position="379"/>
    </location>
    <ligand>
        <name>ATP</name>
        <dbReference type="ChEBI" id="CHEBI:30616"/>
    </ligand>
</feature>
<evidence type="ECO:0000256" key="1">
    <source>
        <dbReference type="ARBA" id="ARBA00022670"/>
    </source>
</evidence>
<dbReference type="InterPro" id="IPR020568">
    <property type="entry name" value="Ribosomal_Su5_D2-typ_SF"/>
</dbReference>
<dbReference type="InterPro" id="IPR027417">
    <property type="entry name" value="P-loop_NTPase"/>
</dbReference>
<dbReference type="Pfam" id="PF05362">
    <property type="entry name" value="Lon_C"/>
    <property type="match status" value="1"/>
</dbReference>
<evidence type="ECO:0000313" key="14">
    <source>
        <dbReference type="EMBL" id="CAA6821687.1"/>
    </source>
</evidence>
<dbReference type="PRINTS" id="PR00830">
    <property type="entry name" value="ENDOLAPTASE"/>
</dbReference>
<reference evidence="14" key="1">
    <citation type="submission" date="2020-01" db="EMBL/GenBank/DDBJ databases">
        <authorList>
            <person name="Meier V. D."/>
            <person name="Meier V D."/>
        </authorList>
    </citation>
    <scope>NUCLEOTIDE SEQUENCE</scope>
    <source>
        <strain evidence="14">HLG_WM_MAG_04</strain>
    </source>
</reference>
<evidence type="ECO:0000259" key="12">
    <source>
        <dbReference type="PROSITE" id="PS51786"/>
    </source>
</evidence>
<dbReference type="CDD" id="cd19500">
    <property type="entry name" value="RecA-like_Lon"/>
    <property type="match status" value="1"/>
</dbReference>
<gene>
    <name evidence="14" type="ORF">HELGO_WM1790</name>
</gene>
<keyword evidence="4 7" id="KW-0720">Serine protease</keyword>
<evidence type="ECO:0000256" key="7">
    <source>
        <dbReference type="PIRNR" id="PIRNR001174"/>
    </source>
</evidence>
<dbReference type="SUPFAM" id="SSF88697">
    <property type="entry name" value="PUA domain-like"/>
    <property type="match status" value="1"/>
</dbReference>
<dbReference type="EMBL" id="CACVAX010000059">
    <property type="protein sequence ID" value="CAA6821687.1"/>
    <property type="molecule type" value="Genomic_DNA"/>
</dbReference>
<dbReference type="Pfam" id="PF00004">
    <property type="entry name" value="AAA"/>
    <property type="match status" value="1"/>
</dbReference>
<keyword evidence="7" id="KW-0963">Cytoplasm</keyword>
<dbReference type="GO" id="GO:0005737">
    <property type="term" value="C:cytoplasm"/>
    <property type="evidence" value="ECO:0007669"/>
    <property type="project" value="UniProtKB-SubCell"/>
</dbReference>
<dbReference type="GO" id="GO:0004176">
    <property type="term" value="F:ATP-dependent peptidase activity"/>
    <property type="evidence" value="ECO:0007669"/>
    <property type="project" value="UniProtKB-UniRule"/>
</dbReference>
<dbReference type="Pfam" id="PF22667">
    <property type="entry name" value="Lon_lid"/>
    <property type="match status" value="1"/>
</dbReference>
<dbReference type="InterPro" id="IPR054594">
    <property type="entry name" value="Lon_lid"/>
</dbReference>
<dbReference type="SUPFAM" id="SSF54211">
    <property type="entry name" value="Ribosomal protein S5 domain 2-like"/>
    <property type="match status" value="1"/>
</dbReference>
<dbReference type="InterPro" id="IPR003111">
    <property type="entry name" value="Lon_prtase_N"/>
</dbReference>
<dbReference type="PROSITE" id="PS51787">
    <property type="entry name" value="LON_N"/>
    <property type="match status" value="1"/>
</dbReference>
<dbReference type="Gene3D" id="3.30.230.10">
    <property type="match status" value="1"/>
</dbReference>
<evidence type="ECO:0000256" key="3">
    <source>
        <dbReference type="ARBA" id="ARBA00022801"/>
    </source>
</evidence>
<evidence type="ECO:0000256" key="11">
    <source>
        <dbReference type="RuleBase" id="RU000591"/>
    </source>
</evidence>
<comment type="subunit">
    <text evidence="7">Homohexamer. Organized in a ring with a central cavity.</text>
</comment>
<dbReference type="InterPro" id="IPR008269">
    <property type="entry name" value="Lon_proteolytic"/>
</dbReference>
<dbReference type="Gene3D" id="2.30.130.40">
    <property type="entry name" value="LON domain-like"/>
    <property type="match status" value="1"/>
</dbReference>